<proteinExistence type="predicted"/>
<dbReference type="AlphaFoldDB" id="A0A853CA64"/>
<sequence length="222" mass="23649">MDEQPAPKRRLRWGAAEKEAMVALGLGAVVVVLVGTLTPLSWVAAVLVGWDVVAVTYTGRLALVLRRWDHTRTKSRAMSTDLDRLGADLALLGSAIASLVAVGVLLTRGEPGTAADTLRIGLSLVSVAASWAMVHTLFAQRYAALYYGHPEGGIDFNEHTRPAYRDFAYFAFTIGMSYAVSDTNVGSSKIRGAVLRHALLSYLFGTGILATTINLVASLSSG</sequence>
<feature type="transmembrane region" description="Helical" evidence="1">
    <location>
        <begin position="199"/>
        <end position="219"/>
    </location>
</feature>
<comment type="caution">
    <text evidence="2">The sequence shown here is derived from an EMBL/GenBank/DDBJ whole genome shotgun (WGS) entry which is preliminary data.</text>
</comment>
<keyword evidence="1" id="KW-1133">Transmembrane helix</keyword>
<keyword evidence="3" id="KW-1185">Reference proteome</keyword>
<organism evidence="2 3">
    <name type="scientific">Petropleomorpha daqingensis</name>
    <dbReference type="NCBI Taxonomy" id="2026353"/>
    <lineage>
        <taxon>Bacteria</taxon>
        <taxon>Bacillati</taxon>
        <taxon>Actinomycetota</taxon>
        <taxon>Actinomycetes</taxon>
        <taxon>Geodermatophilales</taxon>
        <taxon>Geodermatophilaceae</taxon>
        <taxon>Petropleomorpha</taxon>
    </lineage>
</organism>
<feature type="transmembrane region" description="Helical" evidence="1">
    <location>
        <begin position="118"/>
        <end position="138"/>
    </location>
</feature>
<evidence type="ECO:0000256" key="1">
    <source>
        <dbReference type="SAM" id="Phobius"/>
    </source>
</evidence>
<dbReference type="InterPro" id="IPR009781">
    <property type="entry name" value="DUF1345"/>
</dbReference>
<feature type="transmembrane region" description="Helical" evidence="1">
    <location>
        <begin position="85"/>
        <end position="106"/>
    </location>
</feature>
<name>A0A853CA64_9ACTN</name>
<feature type="transmembrane region" description="Helical" evidence="1">
    <location>
        <begin position="43"/>
        <end position="65"/>
    </location>
</feature>
<evidence type="ECO:0000313" key="2">
    <source>
        <dbReference type="EMBL" id="NYJ04069.1"/>
    </source>
</evidence>
<dbReference type="EMBL" id="JACBZT010000001">
    <property type="protein sequence ID" value="NYJ04069.1"/>
    <property type="molecule type" value="Genomic_DNA"/>
</dbReference>
<accession>A0A853CA64</accession>
<dbReference type="Proteomes" id="UP000541969">
    <property type="component" value="Unassembled WGS sequence"/>
</dbReference>
<evidence type="ECO:0000313" key="3">
    <source>
        <dbReference type="Proteomes" id="UP000541969"/>
    </source>
</evidence>
<dbReference type="RefSeq" id="WP_218859123.1">
    <property type="nucleotide sequence ID" value="NZ_JACBZT010000001.1"/>
</dbReference>
<dbReference type="Pfam" id="PF07077">
    <property type="entry name" value="DUF1345"/>
    <property type="match status" value="1"/>
</dbReference>
<gene>
    <name evidence="2" type="ORF">GGQ55_000347</name>
</gene>
<protein>
    <submittedName>
        <fullName evidence="2">Putative membrane protein</fullName>
    </submittedName>
</protein>
<keyword evidence="1" id="KW-0472">Membrane</keyword>
<feature type="transmembrane region" description="Helical" evidence="1">
    <location>
        <begin position="20"/>
        <end position="37"/>
    </location>
</feature>
<keyword evidence="1" id="KW-0812">Transmembrane</keyword>
<reference evidence="2 3" key="1">
    <citation type="submission" date="2020-07" db="EMBL/GenBank/DDBJ databases">
        <title>Sequencing the genomes of 1000 actinobacteria strains.</title>
        <authorList>
            <person name="Klenk H.-P."/>
        </authorList>
    </citation>
    <scope>NUCLEOTIDE SEQUENCE [LARGE SCALE GENOMIC DNA]</scope>
    <source>
        <strain evidence="2 3">DSM 104001</strain>
    </source>
</reference>